<comment type="caution">
    <text evidence="2">The sequence shown here is derived from an EMBL/GenBank/DDBJ whole genome shotgun (WGS) entry which is preliminary data.</text>
</comment>
<keyword evidence="3" id="KW-1185">Reference proteome</keyword>
<evidence type="ECO:0000256" key="1">
    <source>
        <dbReference type="SAM" id="MobiDB-lite"/>
    </source>
</evidence>
<evidence type="ECO:0000313" key="3">
    <source>
        <dbReference type="Proteomes" id="UP001596003"/>
    </source>
</evidence>
<name>A0ABV8ZIU2_9FLAO</name>
<dbReference type="RefSeq" id="WP_379799954.1">
    <property type="nucleotide sequence ID" value="NZ_JBHSFY010000012.1"/>
</dbReference>
<feature type="compositionally biased region" description="Basic and acidic residues" evidence="1">
    <location>
        <begin position="101"/>
        <end position="113"/>
    </location>
</feature>
<accession>A0ABV8ZIU2</accession>
<sequence length="145" mass="16877">MEMDKFNGVTNAEFIDYFKIDLHSRMEIINYTYPHELLDEDAGFGEHVHRCTALLKDYILLCFRNAKAAGQQKDALESTGTDGQQTDSRHTETGQENPAQRSERLEVERKKENEQSALKYLELKDEIGRLIDEHRENVKIIYVDL</sequence>
<dbReference type="EMBL" id="JBHSFY010000012">
    <property type="protein sequence ID" value="MFC4478929.1"/>
    <property type="molecule type" value="Genomic_DNA"/>
</dbReference>
<gene>
    <name evidence="2" type="ORF">ACFO3N_17775</name>
</gene>
<feature type="region of interest" description="Disordered" evidence="1">
    <location>
        <begin position="72"/>
        <end position="113"/>
    </location>
</feature>
<proteinExistence type="predicted"/>
<dbReference type="Proteomes" id="UP001596003">
    <property type="component" value="Unassembled WGS sequence"/>
</dbReference>
<organism evidence="2 3">
    <name type="scientific">Flavobacterium chungangensis</name>
    <dbReference type="NCBI Taxonomy" id="2708132"/>
    <lineage>
        <taxon>Bacteria</taxon>
        <taxon>Pseudomonadati</taxon>
        <taxon>Bacteroidota</taxon>
        <taxon>Flavobacteriia</taxon>
        <taxon>Flavobacteriales</taxon>
        <taxon>Flavobacteriaceae</taxon>
        <taxon>Flavobacterium</taxon>
    </lineage>
</organism>
<reference evidence="3" key="1">
    <citation type="journal article" date="2019" name="Int. J. Syst. Evol. Microbiol.">
        <title>The Global Catalogue of Microorganisms (GCM) 10K type strain sequencing project: providing services to taxonomists for standard genome sequencing and annotation.</title>
        <authorList>
            <consortium name="The Broad Institute Genomics Platform"/>
            <consortium name="The Broad Institute Genome Sequencing Center for Infectious Disease"/>
            <person name="Wu L."/>
            <person name="Ma J."/>
        </authorList>
    </citation>
    <scope>NUCLEOTIDE SEQUENCE [LARGE SCALE GENOMIC DNA]</scope>
    <source>
        <strain evidence="3">NBRC 103627</strain>
    </source>
</reference>
<protein>
    <submittedName>
        <fullName evidence="2">Uncharacterized protein</fullName>
    </submittedName>
</protein>
<evidence type="ECO:0000313" key="2">
    <source>
        <dbReference type="EMBL" id="MFC4478929.1"/>
    </source>
</evidence>